<dbReference type="PROSITE" id="PS50887">
    <property type="entry name" value="GGDEF"/>
    <property type="match status" value="1"/>
</dbReference>
<dbReference type="CDD" id="cd01948">
    <property type="entry name" value="EAL"/>
    <property type="match status" value="1"/>
</dbReference>
<dbReference type="Gene3D" id="3.20.20.450">
    <property type="entry name" value="EAL domain"/>
    <property type="match status" value="1"/>
</dbReference>
<name>A0A1H6LGP1_9GAMM</name>
<proteinExistence type="predicted"/>
<dbReference type="PANTHER" id="PTHR33121">
    <property type="entry name" value="CYCLIC DI-GMP PHOSPHODIESTERASE PDEF"/>
    <property type="match status" value="1"/>
</dbReference>
<evidence type="ECO:0000313" key="5">
    <source>
        <dbReference type="EMBL" id="SEH84444.1"/>
    </source>
</evidence>
<evidence type="ECO:0000259" key="3">
    <source>
        <dbReference type="PROSITE" id="PS50883"/>
    </source>
</evidence>
<feature type="domain" description="EAL" evidence="3">
    <location>
        <begin position="349"/>
        <end position="603"/>
    </location>
</feature>
<dbReference type="SUPFAM" id="SSF55073">
    <property type="entry name" value="Nucleotide cyclase"/>
    <property type="match status" value="1"/>
</dbReference>
<keyword evidence="1" id="KW-0812">Transmembrane</keyword>
<dbReference type="InterPro" id="IPR029787">
    <property type="entry name" value="Nucleotide_cyclase"/>
</dbReference>
<evidence type="ECO:0000256" key="1">
    <source>
        <dbReference type="SAM" id="Phobius"/>
    </source>
</evidence>
<dbReference type="Pfam" id="PF00990">
    <property type="entry name" value="GGDEF"/>
    <property type="match status" value="1"/>
</dbReference>
<dbReference type="AlphaFoldDB" id="A0A1H6LGP1"/>
<dbReference type="InterPro" id="IPR043128">
    <property type="entry name" value="Rev_trsase/Diguanyl_cyclase"/>
</dbReference>
<sequence>MPLSGWLLLSALAPLPADAALSGDTRTMLLALTVLLLLVIVLSLYNRKLLQSNKTADSEQRALKNLLDQSAEFIAILDSNLQPTYLNPAFSSVIPAPQYPLAIFKDEESDALLLAEIAPQPHWHGEAWLQLAQNERRTPVALTMTRHLDSGSYLLTGRDISTCKRKQTEQDADYIYDADTGLFTPLLLNQFIQTAINSTTASQPQFAIFLIKSNQVLSYMAAAPQDKVPDVIRSLSSQLKQYSSKGAVVARYNTDTLAILIPAHLCSAQIEVNLNRLAHKILLVADQAAQEFKQSALQTYIGISIYPLDGTSPAVLLSSASTAICNAARLGRSNMQFANSRYQLKAPEYLALEAELLKAQENDEFDVYYQPRLSIGSNRVVGYEALLRWHNPKRGILAPQYFLNIADDTGQVVVLDKLVFRKCCQQLNHWQQTGISRGRMSVNISTLSFRQQDFVSSLQQQLEDAQLSADLFELELHEDIFLQPDSTINTTLQQLITLGFHLTLDNFGQGISSLSVLREYPLHSLKIAQSFIRDMEHNEQQRNITASLIRLASYLQIDVIATGIENEMQAYLLHVMGCDILQGHLFSKALPASEIPALLARENRLLRKEVG</sequence>
<dbReference type="InterPro" id="IPR001633">
    <property type="entry name" value="EAL_dom"/>
</dbReference>
<dbReference type="Gene3D" id="3.30.70.270">
    <property type="match status" value="1"/>
</dbReference>
<dbReference type="SMART" id="SM00267">
    <property type="entry name" value="GGDEF"/>
    <property type="match status" value="1"/>
</dbReference>
<dbReference type="EMBL" id="FNXF01000005">
    <property type="protein sequence ID" value="SEH84444.1"/>
    <property type="molecule type" value="Genomic_DNA"/>
</dbReference>
<dbReference type="PANTHER" id="PTHR33121:SF70">
    <property type="entry name" value="SIGNALING PROTEIN YKOW"/>
    <property type="match status" value="1"/>
</dbReference>
<evidence type="ECO:0000256" key="2">
    <source>
        <dbReference type="SAM" id="SignalP"/>
    </source>
</evidence>
<feature type="transmembrane region" description="Helical" evidence="1">
    <location>
        <begin position="29"/>
        <end position="45"/>
    </location>
</feature>
<dbReference type="PROSITE" id="PS50883">
    <property type="entry name" value="EAL"/>
    <property type="match status" value="1"/>
</dbReference>
<feature type="chain" id="PRO_5011542039" evidence="2">
    <location>
        <begin position="20"/>
        <end position="611"/>
    </location>
</feature>
<evidence type="ECO:0000259" key="4">
    <source>
        <dbReference type="PROSITE" id="PS50887"/>
    </source>
</evidence>
<keyword evidence="2" id="KW-0732">Signal</keyword>
<dbReference type="OrthoDB" id="8553030at2"/>
<feature type="domain" description="GGDEF" evidence="4">
    <location>
        <begin position="204"/>
        <end position="340"/>
    </location>
</feature>
<dbReference type="STRING" id="173990.SAMN05660691_01739"/>
<feature type="signal peptide" evidence="2">
    <location>
        <begin position="1"/>
        <end position="19"/>
    </location>
</feature>
<dbReference type="Pfam" id="PF00563">
    <property type="entry name" value="EAL"/>
    <property type="match status" value="1"/>
</dbReference>
<keyword evidence="1" id="KW-1133">Transmembrane helix</keyword>
<protein>
    <submittedName>
        <fullName evidence="5">EAL domain, c-di-GMP-specific phosphodiesterase class I (Or its enzymatically inactive variant)</fullName>
    </submittedName>
</protein>
<keyword evidence="1" id="KW-0472">Membrane</keyword>
<dbReference type="InterPro" id="IPR050706">
    <property type="entry name" value="Cyclic-di-GMP_PDE-like"/>
</dbReference>
<accession>A0A1H6LGP1</accession>
<evidence type="ECO:0000313" key="6">
    <source>
        <dbReference type="Proteomes" id="UP000199371"/>
    </source>
</evidence>
<dbReference type="SUPFAM" id="SSF141868">
    <property type="entry name" value="EAL domain-like"/>
    <property type="match status" value="1"/>
</dbReference>
<keyword evidence="6" id="KW-1185">Reference proteome</keyword>
<dbReference type="SMART" id="SM00052">
    <property type="entry name" value="EAL"/>
    <property type="match status" value="1"/>
</dbReference>
<gene>
    <name evidence="5" type="ORF">SAMN05660691_01739</name>
</gene>
<dbReference type="Proteomes" id="UP000199371">
    <property type="component" value="Unassembled WGS sequence"/>
</dbReference>
<dbReference type="GO" id="GO:0071111">
    <property type="term" value="F:cyclic-guanylate-specific phosphodiesterase activity"/>
    <property type="evidence" value="ECO:0007669"/>
    <property type="project" value="InterPro"/>
</dbReference>
<dbReference type="InterPro" id="IPR035919">
    <property type="entry name" value="EAL_sf"/>
</dbReference>
<organism evidence="5 6">
    <name type="scientific">Rheinheimera pacifica</name>
    <dbReference type="NCBI Taxonomy" id="173990"/>
    <lineage>
        <taxon>Bacteria</taxon>
        <taxon>Pseudomonadati</taxon>
        <taxon>Pseudomonadota</taxon>
        <taxon>Gammaproteobacteria</taxon>
        <taxon>Chromatiales</taxon>
        <taxon>Chromatiaceae</taxon>
        <taxon>Rheinheimera</taxon>
    </lineage>
</organism>
<dbReference type="InterPro" id="IPR000160">
    <property type="entry name" value="GGDEF_dom"/>
</dbReference>
<reference evidence="6" key="1">
    <citation type="submission" date="2016-10" db="EMBL/GenBank/DDBJ databases">
        <authorList>
            <person name="Varghese N."/>
            <person name="Submissions S."/>
        </authorList>
    </citation>
    <scope>NUCLEOTIDE SEQUENCE [LARGE SCALE GENOMIC DNA]</scope>
    <source>
        <strain evidence="6">DSM 17616</strain>
    </source>
</reference>